<dbReference type="Ensembl" id="ENSCSAVT00000007666.1">
    <property type="protein sequence ID" value="ENSCSAVP00000007567.1"/>
    <property type="gene ID" value="ENSCSAVG00000004522.1"/>
</dbReference>
<protein>
    <recommendedName>
        <fullName evidence="11">TFIIS N-terminal domain-containing protein</fullName>
    </recommendedName>
</protein>
<feature type="compositionally biased region" description="Basic and acidic residues" evidence="10">
    <location>
        <begin position="180"/>
        <end position="193"/>
    </location>
</feature>
<feature type="region of interest" description="Disordered" evidence="10">
    <location>
        <begin position="176"/>
        <end position="226"/>
    </location>
</feature>
<dbReference type="AlphaFoldDB" id="H2YQF9"/>
<dbReference type="InterPro" id="IPR051037">
    <property type="entry name" value="RNAPII_TF_IWS1"/>
</dbReference>
<evidence type="ECO:0000256" key="3">
    <source>
        <dbReference type="ARBA" id="ARBA00022816"/>
    </source>
</evidence>
<dbReference type="GeneTree" id="ENSGT00940000169144"/>
<keyword evidence="4" id="KW-0805">Transcription regulation</keyword>
<keyword evidence="2" id="KW-0507">mRNA processing</keyword>
<feature type="domain" description="TFIIS N-terminal" evidence="11">
    <location>
        <begin position="94"/>
        <end position="172"/>
    </location>
</feature>
<feature type="region of interest" description="Disordered" evidence="10">
    <location>
        <begin position="287"/>
        <end position="307"/>
    </location>
</feature>
<dbReference type="InParanoid" id="H2YQF9"/>
<reference evidence="12" key="2">
    <citation type="submission" date="2025-08" db="UniProtKB">
        <authorList>
            <consortium name="Ensembl"/>
        </authorList>
    </citation>
    <scope>IDENTIFICATION</scope>
</reference>
<evidence type="ECO:0000256" key="8">
    <source>
        <dbReference type="ARBA" id="ARBA00037992"/>
    </source>
</evidence>
<dbReference type="PROSITE" id="PS51319">
    <property type="entry name" value="TFIIS_N"/>
    <property type="match status" value="1"/>
</dbReference>
<evidence type="ECO:0000256" key="7">
    <source>
        <dbReference type="ARBA" id="ARBA00023242"/>
    </source>
</evidence>
<sequence>EGSNTMVSDFDLMMQRKKNERKGRRRKDGGTFISDADDIINAMLTKMREAAVADREANQLRKPALNKLKMLPTVIRHLKKQDLKESFVDMGMIAAVVDWLTLLPDRSLPHLSIRTELLKVLHDLPGVSSETLKTSGIGRAVMLLFKHPRETRENRESAGRLINKWSRPIFGLNDNFKSMSRGDREQRDLEHMPQSKRRRLSAGQSDGKREEEAGGEEGEQLRPGEQGFVMRARVPAPSHKDYVIRPKWKIGSLETEDGERFNRRSKSNKAKKDDRLEKHLKTFADRRKNSKMQRAVGISIEGSKMPL</sequence>
<organism evidence="12 13">
    <name type="scientific">Ciona savignyi</name>
    <name type="common">Pacific transparent sea squirt</name>
    <dbReference type="NCBI Taxonomy" id="51511"/>
    <lineage>
        <taxon>Eukaryota</taxon>
        <taxon>Metazoa</taxon>
        <taxon>Chordata</taxon>
        <taxon>Tunicata</taxon>
        <taxon>Ascidiacea</taxon>
        <taxon>Phlebobranchia</taxon>
        <taxon>Cionidae</taxon>
        <taxon>Ciona</taxon>
    </lineage>
</organism>
<dbReference type="PANTHER" id="PTHR46010:SF1">
    <property type="entry name" value="PROTEIN IWS1 HOMOLOG"/>
    <property type="match status" value="1"/>
</dbReference>
<evidence type="ECO:0000256" key="9">
    <source>
        <dbReference type="PROSITE-ProRule" id="PRU00649"/>
    </source>
</evidence>
<dbReference type="GO" id="GO:0006397">
    <property type="term" value="P:mRNA processing"/>
    <property type="evidence" value="ECO:0007669"/>
    <property type="project" value="UniProtKB-KW"/>
</dbReference>
<keyword evidence="13" id="KW-1185">Reference proteome</keyword>
<keyword evidence="1" id="KW-0813">Transport</keyword>
<comment type="subcellular location">
    <subcellularLocation>
        <location evidence="9">Nucleus</location>
    </subcellularLocation>
</comment>
<evidence type="ECO:0000259" key="11">
    <source>
        <dbReference type="PROSITE" id="PS51319"/>
    </source>
</evidence>
<evidence type="ECO:0000256" key="5">
    <source>
        <dbReference type="ARBA" id="ARBA00023163"/>
    </source>
</evidence>
<dbReference type="GO" id="GO:0008380">
    <property type="term" value="P:RNA splicing"/>
    <property type="evidence" value="ECO:0007669"/>
    <property type="project" value="UniProtKB-KW"/>
</dbReference>
<comment type="similarity">
    <text evidence="8">Belongs to the IWS1 family.</text>
</comment>
<evidence type="ECO:0000256" key="1">
    <source>
        <dbReference type="ARBA" id="ARBA00022448"/>
    </source>
</evidence>
<evidence type="ECO:0000256" key="2">
    <source>
        <dbReference type="ARBA" id="ARBA00022664"/>
    </source>
</evidence>
<dbReference type="eggNOG" id="KOG1793">
    <property type="taxonomic scope" value="Eukaryota"/>
</dbReference>
<feature type="region of interest" description="Disordered" evidence="10">
    <location>
        <begin position="253"/>
        <end position="274"/>
    </location>
</feature>
<keyword evidence="5" id="KW-0804">Transcription</keyword>
<dbReference type="STRING" id="51511.ENSCSAVP00000007567"/>
<dbReference type="PANTHER" id="PTHR46010">
    <property type="entry name" value="PROTEIN IWS1 HOMOLOG"/>
    <property type="match status" value="1"/>
</dbReference>
<dbReference type="OMA" id="TDYKFAP"/>
<keyword evidence="3" id="KW-0509">mRNA transport</keyword>
<reference evidence="13" key="1">
    <citation type="submission" date="2003-08" db="EMBL/GenBank/DDBJ databases">
        <authorList>
            <person name="Birren B."/>
            <person name="Nusbaum C."/>
            <person name="Abebe A."/>
            <person name="Abouelleil A."/>
            <person name="Adekoya E."/>
            <person name="Ait-zahra M."/>
            <person name="Allen N."/>
            <person name="Allen T."/>
            <person name="An P."/>
            <person name="Anderson M."/>
            <person name="Anderson S."/>
            <person name="Arachchi H."/>
            <person name="Armbruster J."/>
            <person name="Bachantsang P."/>
            <person name="Baldwin J."/>
            <person name="Barry A."/>
            <person name="Bayul T."/>
            <person name="Blitshsteyn B."/>
            <person name="Bloom T."/>
            <person name="Blye J."/>
            <person name="Boguslavskiy L."/>
            <person name="Borowsky M."/>
            <person name="Boukhgalter B."/>
            <person name="Brunache A."/>
            <person name="Butler J."/>
            <person name="Calixte N."/>
            <person name="Calvo S."/>
            <person name="Camarata J."/>
            <person name="Campo K."/>
            <person name="Chang J."/>
            <person name="Cheshatsang Y."/>
            <person name="Citroen M."/>
            <person name="Collymore A."/>
            <person name="Considine T."/>
            <person name="Cook A."/>
            <person name="Cooke P."/>
            <person name="Corum B."/>
            <person name="Cuomo C."/>
            <person name="David R."/>
            <person name="Dawoe T."/>
            <person name="Degray S."/>
            <person name="Dodge S."/>
            <person name="Dooley K."/>
            <person name="Dorje P."/>
            <person name="Dorjee K."/>
            <person name="Dorris L."/>
            <person name="Duffey N."/>
            <person name="Dupes A."/>
            <person name="Elkins T."/>
            <person name="Engels R."/>
            <person name="Erickson J."/>
            <person name="Farina A."/>
            <person name="Faro S."/>
            <person name="Ferreira P."/>
            <person name="Fischer H."/>
            <person name="Fitzgerald M."/>
            <person name="Foley K."/>
            <person name="Gage D."/>
            <person name="Galagan J."/>
            <person name="Gearin G."/>
            <person name="Gnerre S."/>
            <person name="Gnirke A."/>
            <person name="Goyette A."/>
            <person name="Graham J."/>
            <person name="Grandbois E."/>
            <person name="Gyaltsen K."/>
            <person name="Hafez N."/>
            <person name="Hagopian D."/>
            <person name="Hagos B."/>
            <person name="Hall J."/>
            <person name="Hatcher B."/>
            <person name="Heller A."/>
            <person name="Higgins H."/>
            <person name="Honan T."/>
            <person name="Horn A."/>
            <person name="Houde N."/>
            <person name="Hughes L."/>
            <person name="Hulme W."/>
            <person name="Husby E."/>
            <person name="Iliev I."/>
            <person name="Jaffe D."/>
            <person name="Jones C."/>
            <person name="Kamal M."/>
            <person name="Kamat A."/>
            <person name="Kamvysselis M."/>
            <person name="Karlsson E."/>
            <person name="Kells C."/>
            <person name="Kieu A."/>
            <person name="Kisner P."/>
            <person name="Kodira C."/>
            <person name="Kulbokas E."/>
            <person name="Labutti K."/>
            <person name="Lama D."/>
            <person name="Landers T."/>
            <person name="Leger J."/>
            <person name="Levine S."/>
            <person name="Lewis D."/>
            <person name="Lewis T."/>
            <person name="Lindblad-toh K."/>
            <person name="Liu X."/>
            <person name="Lokyitsang T."/>
            <person name="Lokyitsang Y."/>
            <person name="Lucien O."/>
            <person name="Lui A."/>
            <person name="Ma L.J."/>
            <person name="Mabbitt R."/>
            <person name="Macdonald J."/>
            <person name="Maclean C."/>
            <person name="Major J."/>
            <person name="Manning J."/>
            <person name="Marabella R."/>
            <person name="Maru K."/>
            <person name="Matthews C."/>
            <person name="Mauceli E."/>
            <person name="Mccarthy M."/>
            <person name="Mcdonough S."/>
            <person name="Mcghee T."/>
            <person name="Meldrim J."/>
            <person name="Meneus L."/>
            <person name="Mesirov J."/>
            <person name="Mihalev A."/>
            <person name="Mihova T."/>
            <person name="Mikkelsen T."/>
            <person name="Mlenga V."/>
            <person name="Moru K."/>
            <person name="Mozes J."/>
            <person name="Mulrain L."/>
            <person name="Munson G."/>
            <person name="Naylor J."/>
            <person name="Newes C."/>
            <person name="Nguyen C."/>
            <person name="Nguyen N."/>
            <person name="Nguyen T."/>
            <person name="Nicol R."/>
            <person name="Nielsen C."/>
            <person name="Nizzari M."/>
            <person name="Norbu C."/>
            <person name="Norbu N."/>
            <person name="O'donnell P."/>
            <person name="Okoawo O."/>
            <person name="O'leary S."/>
            <person name="Omotosho B."/>
            <person name="O'neill K."/>
            <person name="Osman S."/>
            <person name="Parker S."/>
            <person name="Perrin D."/>
            <person name="Phunkhang P."/>
            <person name="Piqani B."/>
            <person name="Purcell S."/>
            <person name="Rachupka T."/>
            <person name="Ramasamy U."/>
            <person name="Rameau R."/>
            <person name="Ray V."/>
            <person name="Raymond C."/>
            <person name="Retta R."/>
            <person name="Richardson S."/>
            <person name="Rise C."/>
            <person name="Rodriguez J."/>
            <person name="Rogers J."/>
            <person name="Rogov P."/>
            <person name="Rutman M."/>
            <person name="Schupbach R."/>
            <person name="Seaman C."/>
            <person name="Settipalli S."/>
            <person name="Sharpe T."/>
            <person name="Sheridan J."/>
            <person name="Sherpa N."/>
            <person name="Shi J."/>
            <person name="Smirnov S."/>
            <person name="Smith C."/>
            <person name="Sougnez C."/>
            <person name="Spencer B."/>
            <person name="Stalker J."/>
            <person name="Stange-thomann N."/>
            <person name="Stavropoulos S."/>
            <person name="Stetson K."/>
            <person name="Stone C."/>
            <person name="Stone S."/>
            <person name="Stubbs M."/>
            <person name="Talamas J."/>
            <person name="Tchuinga P."/>
            <person name="Tenzing P."/>
            <person name="Tesfaye S."/>
            <person name="Theodore J."/>
            <person name="Thoulutsang Y."/>
            <person name="Topham K."/>
            <person name="Towey S."/>
            <person name="Tsamla T."/>
            <person name="Tsomo N."/>
            <person name="Vallee D."/>
            <person name="Vassiliev H."/>
            <person name="Venkataraman V."/>
            <person name="Vinson J."/>
            <person name="Vo A."/>
            <person name="Wade C."/>
            <person name="Wang S."/>
            <person name="Wangchuk T."/>
            <person name="Wangdi T."/>
            <person name="Whittaker C."/>
            <person name="Wilkinson J."/>
            <person name="Wu Y."/>
            <person name="Wyman D."/>
            <person name="Yadav S."/>
            <person name="Yang S."/>
            <person name="Yang X."/>
            <person name="Yeager S."/>
            <person name="Yee E."/>
            <person name="Young G."/>
            <person name="Zainoun J."/>
            <person name="Zembeck L."/>
            <person name="Zimmer A."/>
            <person name="Zody M."/>
            <person name="Lander E."/>
        </authorList>
    </citation>
    <scope>NUCLEOTIDE SEQUENCE [LARGE SCALE GENOMIC DNA]</scope>
</reference>
<dbReference type="Proteomes" id="UP000007875">
    <property type="component" value="Unassembled WGS sequence"/>
</dbReference>
<dbReference type="SUPFAM" id="SSF47676">
    <property type="entry name" value="Conserved domain common to transcription factors TFIIS, elongin A, CRSP70"/>
    <property type="match status" value="1"/>
</dbReference>
<evidence type="ECO:0000256" key="10">
    <source>
        <dbReference type="SAM" id="MobiDB-lite"/>
    </source>
</evidence>
<evidence type="ECO:0000313" key="12">
    <source>
        <dbReference type="Ensembl" id="ENSCSAVP00000007567.1"/>
    </source>
</evidence>
<keyword evidence="7 9" id="KW-0539">Nucleus</keyword>
<accession>H2YQF9</accession>
<evidence type="ECO:0000313" key="13">
    <source>
        <dbReference type="Proteomes" id="UP000007875"/>
    </source>
</evidence>
<dbReference type="FunFam" id="1.20.930.10:FF:000001">
    <property type="entry name" value="IWS1, SUPT6H interacting protein"/>
    <property type="match status" value="1"/>
</dbReference>
<evidence type="ECO:0000256" key="6">
    <source>
        <dbReference type="ARBA" id="ARBA00023187"/>
    </source>
</evidence>
<keyword evidence="6" id="KW-0508">mRNA splicing</keyword>
<reference evidence="12" key="3">
    <citation type="submission" date="2025-09" db="UniProtKB">
        <authorList>
            <consortium name="Ensembl"/>
        </authorList>
    </citation>
    <scope>IDENTIFICATION</scope>
</reference>
<proteinExistence type="inferred from homology"/>
<dbReference type="InterPro" id="IPR035441">
    <property type="entry name" value="TFIIS/LEDGF_dom_sf"/>
</dbReference>
<dbReference type="InterPro" id="IPR017923">
    <property type="entry name" value="TFIIS_N"/>
</dbReference>
<dbReference type="Gene3D" id="1.20.930.10">
    <property type="entry name" value="Conserved domain common to transcription factors TFIIS, elongin A, CRSP70"/>
    <property type="match status" value="1"/>
</dbReference>
<dbReference type="GO" id="GO:0005634">
    <property type="term" value="C:nucleus"/>
    <property type="evidence" value="ECO:0007669"/>
    <property type="project" value="UniProtKB-SubCell"/>
</dbReference>
<evidence type="ECO:0000256" key="4">
    <source>
        <dbReference type="ARBA" id="ARBA00023015"/>
    </source>
</evidence>
<name>H2YQF9_CIOSA</name>
<dbReference type="Pfam" id="PF08711">
    <property type="entry name" value="Med26"/>
    <property type="match status" value="1"/>
</dbReference>
<dbReference type="HOGENOM" id="CLU_040584_0_0_1"/>
<dbReference type="GO" id="GO:0016973">
    <property type="term" value="P:poly(A)+ mRNA export from nucleus"/>
    <property type="evidence" value="ECO:0007669"/>
    <property type="project" value="TreeGrafter"/>
</dbReference>